<comment type="subcellular location">
    <subcellularLocation>
        <location evidence="10">Cytoplasm</location>
    </subcellularLocation>
    <text evidence="10">Associated with the membrane possibly through PlsY.</text>
</comment>
<keyword evidence="5 10" id="KW-0443">Lipid metabolism</keyword>
<keyword evidence="6 10" id="KW-0594">Phospholipid biosynthesis</keyword>
<proteinExistence type="inferred from homology"/>
<keyword evidence="11" id="KW-0012">Acyltransferase</keyword>
<dbReference type="HAMAP" id="MF_00019">
    <property type="entry name" value="PlsX"/>
    <property type="match status" value="1"/>
</dbReference>
<name>A0A9W6GKI8_9FUSO</name>
<dbReference type="GO" id="GO:0043811">
    <property type="term" value="F:phosphate:acyl-[acyl carrier protein] acyltransferase activity"/>
    <property type="evidence" value="ECO:0007669"/>
    <property type="project" value="UniProtKB-UniRule"/>
</dbReference>
<accession>A0A9W6GKI8</accession>
<dbReference type="InterPro" id="IPR003664">
    <property type="entry name" value="FA_synthesis"/>
</dbReference>
<sequence length="331" mass="35691">MRVALDAMGGDFAPLEPVKGAVLATQEMDHLNVILVGNKELIEKELEKYNYDKNRITIEHAPDVIAMDEKDNPAMAVRKKPLASMNVALDLIKEGRADASVSAGNTGALMTASQLKLRRIKGVLRPAITTVFPSKKGHLVMLDAGANAECKPEYLDQFAVMATKYSEVLLGTGDPKVGLLNIGEEPGKGNELTKEAFSLLAENKKINFVGNIESRDMMDAGIDIVVTDGFTGNILLKTAEGTASFILDFLKKEIPKKGLYKLGALLLKPVFKRLKEKMDSSEYGGALFLGLNGISIKAHGNSDSKAFKNAIQVAEKFAEVDLVGGVKEAIS</sequence>
<evidence type="ECO:0000256" key="2">
    <source>
        <dbReference type="ARBA" id="ARBA00022490"/>
    </source>
</evidence>
<dbReference type="Gene3D" id="3.40.718.10">
    <property type="entry name" value="Isopropylmalate Dehydrogenase"/>
    <property type="match status" value="1"/>
</dbReference>
<evidence type="ECO:0000256" key="8">
    <source>
        <dbReference type="ARBA" id="ARBA00024069"/>
    </source>
</evidence>
<dbReference type="NCBIfam" id="TIGR00182">
    <property type="entry name" value="plsX"/>
    <property type="match status" value="1"/>
</dbReference>
<keyword evidence="2 10" id="KW-0963">Cytoplasm</keyword>
<comment type="pathway">
    <text evidence="10">Lipid metabolism; phospholipid metabolism.</text>
</comment>
<gene>
    <name evidence="10 11" type="primary">plsX</name>
    <name evidence="11" type="ORF">PM10SUCC1_15220</name>
</gene>
<evidence type="ECO:0000256" key="10">
    <source>
        <dbReference type="HAMAP-Rule" id="MF_00019"/>
    </source>
</evidence>
<dbReference type="EC" id="2.3.1.274" evidence="8 10"/>
<keyword evidence="4 10" id="KW-0808">Transferase</keyword>
<dbReference type="PANTHER" id="PTHR30100:SF1">
    <property type="entry name" value="PHOSPHATE ACYLTRANSFERASE"/>
    <property type="match status" value="1"/>
</dbReference>
<evidence type="ECO:0000256" key="5">
    <source>
        <dbReference type="ARBA" id="ARBA00023098"/>
    </source>
</evidence>
<evidence type="ECO:0000256" key="3">
    <source>
        <dbReference type="ARBA" id="ARBA00022516"/>
    </source>
</evidence>
<comment type="similarity">
    <text evidence="10">Belongs to the PlsX family.</text>
</comment>
<dbReference type="GO" id="GO:0006633">
    <property type="term" value="P:fatty acid biosynthetic process"/>
    <property type="evidence" value="ECO:0007669"/>
    <property type="project" value="UniProtKB-UniRule"/>
</dbReference>
<evidence type="ECO:0000256" key="4">
    <source>
        <dbReference type="ARBA" id="ARBA00022679"/>
    </source>
</evidence>
<dbReference type="Pfam" id="PF02504">
    <property type="entry name" value="FA_synthesis"/>
    <property type="match status" value="1"/>
</dbReference>
<evidence type="ECO:0000256" key="6">
    <source>
        <dbReference type="ARBA" id="ARBA00023209"/>
    </source>
</evidence>
<evidence type="ECO:0000313" key="12">
    <source>
        <dbReference type="Proteomes" id="UP001144471"/>
    </source>
</evidence>
<reference evidence="11" key="1">
    <citation type="submission" date="2022-12" db="EMBL/GenBank/DDBJ databases">
        <title>Reference genome sequencing for broad-spectrum identification of bacterial and archaeal isolates by mass spectrometry.</title>
        <authorList>
            <person name="Sekiguchi Y."/>
            <person name="Tourlousse D.M."/>
        </authorList>
    </citation>
    <scope>NUCLEOTIDE SEQUENCE</scope>
    <source>
        <strain evidence="11">10succ1</strain>
    </source>
</reference>
<dbReference type="InterPro" id="IPR012281">
    <property type="entry name" value="Phospholipid_synth_PlsX-like"/>
</dbReference>
<keyword evidence="12" id="KW-1185">Reference proteome</keyword>
<dbReference type="GO" id="GO:0005737">
    <property type="term" value="C:cytoplasm"/>
    <property type="evidence" value="ECO:0007669"/>
    <property type="project" value="UniProtKB-SubCell"/>
</dbReference>
<comment type="catalytic activity">
    <reaction evidence="1 10">
        <text>a fatty acyl-[ACP] + phosphate = an acyl phosphate + holo-[ACP]</text>
        <dbReference type="Rhea" id="RHEA:42292"/>
        <dbReference type="Rhea" id="RHEA-COMP:9685"/>
        <dbReference type="Rhea" id="RHEA-COMP:14125"/>
        <dbReference type="ChEBI" id="CHEBI:43474"/>
        <dbReference type="ChEBI" id="CHEBI:59918"/>
        <dbReference type="ChEBI" id="CHEBI:64479"/>
        <dbReference type="ChEBI" id="CHEBI:138651"/>
        <dbReference type="EC" id="2.3.1.274"/>
    </reaction>
</comment>
<comment type="caution">
    <text evidence="11">The sequence shown here is derived from an EMBL/GenBank/DDBJ whole genome shotgun (WGS) entry which is preliminary data.</text>
</comment>
<evidence type="ECO:0000256" key="9">
    <source>
        <dbReference type="ARBA" id="ARBA00046608"/>
    </source>
</evidence>
<comment type="function">
    <text evidence="10">Catalyzes the reversible formation of acyl-phosphate (acyl-PO(4)) from acyl-[acyl-carrier-protein] (acyl-ACP). This enzyme utilizes acyl-ACP as fatty acyl donor, but not acyl-CoA.</text>
</comment>
<organism evidence="11 12">
    <name type="scientific">Propionigenium maris DSM 9537</name>
    <dbReference type="NCBI Taxonomy" id="1123000"/>
    <lineage>
        <taxon>Bacteria</taxon>
        <taxon>Fusobacteriati</taxon>
        <taxon>Fusobacteriota</taxon>
        <taxon>Fusobacteriia</taxon>
        <taxon>Fusobacteriales</taxon>
        <taxon>Fusobacteriaceae</taxon>
        <taxon>Propionigenium</taxon>
    </lineage>
</organism>
<dbReference type="PANTHER" id="PTHR30100">
    <property type="entry name" value="FATTY ACID/PHOSPHOLIPID SYNTHESIS PROTEIN PLSX"/>
    <property type="match status" value="1"/>
</dbReference>
<dbReference type="EMBL" id="BSDY01000006">
    <property type="protein sequence ID" value="GLI56008.1"/>
    <property type="molecule type" value="Genomic_DNA"/>
</dbReference>
<dbReference type="SUPFAM" id="SSF53659">
    <property type="entry name" value="Isocitrate/Isopropylmalate dehydrogenase-like"/>
    <property type="match status" value="1"/>
</dbReference>
<dbReference type="GO" id="GO:0008654">
    <property type="term" value="P:phospholipid biosynthetic process"/>
    <property type="evidence" value="ECO:0007669"/>
    <property type="project" value="UniProtKB-KW"/>
</dbReference>
<comment type="subunit">
    <text evidence="9 10">Homodimer. Probably interacts with PlsY.</text>
</comment>
<protein>
    <recommendedName>
        <fullName evidence="8 10">Phosphate acyltransferase</fullName>
        <ecNumber evidence="8 10">2.3.1.274</ecNumber>
    </recommendedName>
    <alternativeName>
        <fullName evidence="10">Acyl-ACP phosphotransacylase</fullName>
    </alternativeName>
    <alternativeName>
        <fullName evidence="10">Acyl-[acyl-carrier-protein]--phosphate acyltransferase</fullName>
    </alternativeName>
    <alternativeName>
        <fullName evidence="10">Phosphate-acyl-ACP acyltransferase</fullName>
    </alternativeName>
</protein>
<dbReference type="Proteomes" id="UP001144471">
    <property type="component" value="Unassembled WGS sequence"/>
</dbReference>
<keyword evidence="7 10" id="KW-1208">Phospholipid metabolism</keyword>
<dbReference type="AlphaFoldDB" id="A0A9W6GKI8"/>
<evidence type="ECO:0000256" key="1">
    <source>
        <dbReference type="ARBA" id="ARBA00001232"/>
    </source>
</evidence>
<evidence type="ECO:0000256" key="7">
    <source>
        <dbReference type="ARBA" id="ARBA00023264"/>
    </source>
</evidence>
<dbReference type="PIRSF" id="PIRSF002465">
    <property type="entry name" value="Phsphlp_syn_PlsX"/>
    <property type="match status" value="1"/>
</dbReference>
<keyword evidence="3 10" id="KW-0444">Lipid biosynthesis</keyword>
<evidence type="ECO:0000313" key="11">
    <source>
        <dbReference type="EMBL" id="GLI56008.1"/>
    </source>
</evidence>
<dbReference type="RefSeq" id="WP_281834866.1">
    <property type="nucleotide sequence ID" value="NZ_BSDY01000006.1"/>
</dbReference>